<feature type="transmembrane region" description="Helical" evidence="7">
    <location>
        <begin position="102"/>
        <end position="122"/>
    </location>
</feature>
<feature type="domain" description="ABC transmembrane type-1" evidence="8">
    <location>
        <begin position="65"/>
        <end position="256"/>
    </location>
</feature>
<protein>
    <submittedName>
        <fullName evidence="9">Carbohydrate ABC transporter permease</fullName>
    </submittedName>
</protein>
<feature type="transmembrane region" description="Helical" evidence="7">
    <location>
        <begin position="177"/>
        <end position="202"/>
    </location>
</feature>
<comment type="caution">
    <text evidence="9">The sequence shown here is derived from an EMBL/GenBank/DDBJ whole genome shotgun (WGS) entry which is preliminary data.</text>
</comment>
<evidence type="ECO:0000313" key="9">
    <source>
        <dbReference type="EMBL" id="NHN54670.1"/>
    </source>
</evidence>
<evidence type="ECO:0000259" key="8">
    <source>
        <dbReference type="PROSITE" id="PS50928"/>
    </source>
</evidence>
<dbReference type="GO" id="GO:0055085">
    <property type="term" value="P:transmembrane transport"/>
    <property type="evidence" value="ECO:0007669"/>
    <property type="project" value="InterPro"/>
</dbReference>
<gene>
    <name evidence="9" type="ORF">G9U51_02595</name>
</gene>
<dbReference type="EMBL" id="JAAOIV010000002">
    <property type="protein sequence ID" value="NHN54670.1"/>
    <property type="molecule type" value="Genomic_DNA"/>
</dbReference>
<keyword evidence="3" id="KW-1003">Cell membrane</keyword>
<dbReference type="InterPro" id="IPR035906">
    <property type="entry name" value="MetI-like_sf"/>
</dbReference>
<dbReference type="PANTHER" id="PTHR43744">
    <property type="entry name" value="ABC TRANSPORTER PERMEASE PROTEIN MG189-RELATED-RELATED"/>
    <property type="match status" value="1"/>
</dbReference>
<dbReference type="Proteomes" id="UP000744769">
    <property type="component" value="Unassembled WGS sequence"/>
</dbReference>
<dbReference type="Pfam" id="PF00528">
    <property type="entry name" value="BPD_transp_1"/>
    <property type="match status" value="1"/>
</dbReference>
<dbReference type="GO" id="GO:0005886">
    <property type="term" value="C:plasma membrane"/>
    <property type="evidence" value="ECO:0007669"/>
    <property type="project" value="UniProtKB-SubCell"/>
</dbReference>
<dbReference type="SUPFAM" id="SSF161098">
    <property type="entry name" value="MetI-like"/>
    <property type="match status" value="1"/>
</dbReference>
<feature type="transmembrane region" description="Helical" evidence="7">
    <location>
        <begin position="12"/>
        <end position="33"/>
    </location>
</feature>
<evidence type="ECO:0000256" key="4">
    <source>
        <dbReference type="ARBA" id="ARBA00022692"/>
    </source>
</evidence>
<dbReference type="PANTHER" id="PTHR43744:SF12">
    <property type="entry name" value="ABC TRANSPORTER PERMEASE PROTEIN MG189-RELATED"/>
    <property type="match status" value="1"/>
</dbReference>
<feature type="transmembrane region" description="Helical" evidence="7">
    <location>
        <begin position="69"/>
        <end position="90"/>
    </location>
</feature>
<dbReference type="RefSeq" id="WP_166192750.1">
    <property type="nucleotide sequence ID" value="NZ_JAAOIV010000002.1"/>
</dbReference>
<name>A0A967AZV9_9MICO</name>
<dbReference type="Gene3D" id="1.10.3720.10">
    <property type="entry name" value="MetI-like"/>
    <property type="match status" value="1"/>
</dbReference>
<feature type="transmembrane region" description="Helical" evidence="7">
    <location>
        <begin position="134"/>
        <end position="156"/>
    </location>
</feature>
<evidence type="ECO:0000313" key="10">
    <source>
        <dbReference type="Proteomes" id="UP000744769"/>
    </source>
</evidence>
<comment type="subcellular location">
    <subcellularLocation>
        <location evidence="1 7">Cell membrane</location>
        <topology evidence="1 7">Multi-pass membrane protein</topology>
    </subcellularLocation>
</comment>
<sequence>MIGRGERAANYVILVAFAIFALYPIGKIVAIALGPADSGSGGGILGVHPGNFVDAWQTGHFGSYLRTSLLVSVIVVVVSVLCSILAGYALGMLRFRGADALFYLFLIGMMMPNEVIVVPLYYDLRSVHLTDTIWAVVLPQIAQSIAFGTYWMRAYFRAGNRSMVEAARLDGANSWRTLWSVLVPLGRPAIVTLTLLVFMWTWNEFLIPLVMVTKDSLQTAPLGLAFFQGQHTSATTLLAAAACLVATPIVVLYAFLQRHFIAGMLEGAVRE</sequence>
<evidence type="ECO:0000256" key="5">
    <source>
        <dbReference type="ARBA" id="ARBA00022989"/>
    </source>
</evidence>
<comment type="similarity">
    <text evidence="7">Belongs to the binding-protein-dependent transport system permease family.</text>
</comment>
<keyword evidence="4 7" id="KW-0812">Transmembrane</keyword>
<dbReference type="CDD" id="cd06261">
    <property type="entry name" value="TM_PBP2"/>
    <property type="match status" value="1"/>
</dbReference>
<keyword evidence="2 7" id="KW-0813">Transport</keyword>
<evidence type="ECO:0000256" key="1">
    <source>
        <dbReference type="ARBA" id="ARBA00004651"/>
    </source>
</evidence>
<keyword evidence="6 7" id="KW-0472">Membrane</keyword>
<evidence type="ECO:0000256" key="3">
    <source>
        <dbReference type="ARBA" id="ARBA00022475"/>
    </source>
</evidence>
<evidence type="ECO:0000256" key="6">
    <source>
        <dbReference type="ARBA" id="ARBA00023136"/>
    </source>
</evidence>
<feature type="transmembrane region" description="Helical" evidence="7">
    <location>
        <begin position="237"/>
        <end position="256"/>
    </location>
</feature>
<evidence type="ECO:0000256" key="2">
    <source>
        <dbReference type="ARBA" id="ARBA00022448"/>
    </source>
</evidence>
<accession>A0A967AZV9</accession>
<evidence type="ECO:0000256" key="7">
    <source>
        <dbReference type="RuleBase" id="RU363032"/>
    </source>
</evidence>
<reference evidence="9" key="1">
    <citation type="submission" date="2020-03" db="EMBL/GenBank/DDBJ databases">
        <title>Draft sequencing of Calidifontibacter sp. DB0510.</title>
        <authorList>
            <person name="Kim D.-U."/>
        </authorList>
    </citation>
    <scope>NUCLEOTIDE SEQUENCE</scope>
    <source>
        <strain evidence="9">DB0510</strain>
    </source>
</reference>
<keyword evidence="5 7" id="KW-1133">Transmembrane helix</keyword>
<dbReference type="InterPro" id="IPR000515">
    <property type="entry name" value="MetI-like"/>
</dbReference>
<proteinExistence type="inferred from homology"/>
<dbReference type="PROSITE" id="PS50928">
    <property type="entry name" value="ABC_TM1"/>
    <property type="match status" value="1"/>
</dbReference>
<dbReference type="AlphaFoldDB" id="A0A967AZV9"/>
<keyword evidence="10" id="KW-1185">Reference proteome</keyword>
<organism evidence="9 10">
    <name type="scientific">Metallococcus carri</name>
    <dbReference type="NCBI Taxonomy" id="1656884"/>
    <lineage>
        <taxon>Bacteria</taxon>
        <taxon>Bacillati</taxon>
        <taxon>Actinomycetota</taxon>
        <taxon>Actinomycetes</taxon>
        <taxon>Micrococcales</taxon>
        <taxon>Dermacoccaceae</taxon>
        <taxon>Metallococcus</taxon>
    </lineage>
</organism>